<organism evidence="1 2">
    <name type="scientific">Ramazzottius varieornatus</name>
    <name type="common">Water bear</name>
    <name type="synonym">Tardigrade</name>
    <dbReference type="NCBI Taxonomy" id="947166"/>
    <lineage>
        <taxon>Eukaryota</taxon>
        <taxon>Metazoa</taxon>
        <taxon>Ecdysozoa</taxon>
        <taxon>Tardigrada</taxon>
        <taxon>Eutardigrada</taxon>
        <taxon>Parachela</taxon>
        <taxon>Hypsibioidea</taxon>
        <taxon>Ramazzottiidae</taxon>
        <taxon>Ramazzottius</taxon>
    </lineage>
</organism>
<protein>
    <submittedName>
        <fullName evidence="1">Uncharacterized protein</fullName>
    </submittedName>
</protein>
<evidence type="ECO:0000313" key="2">
    <source>
        <dbReference type="Proteomes" id="UP000186922"/>
    </source>
</evidence>
<gene>
    <name evidence="1" type="primary">RvY_07555-1</name>
    <name evidence="1" type="synonym">RvY_07555.1</name>
    <name evidence="1" type="ORF">RvY_07555</name>
</gene>
<sequence>MDHFSECWSRFLRLDNSIHFQFLGGKRSAQPGVLRKSSGGNEVPSSIGVGLPVFDSDHNQAIFPFHPELLEKL</sequence>
<dbReference type="EMBL" id="BDGG01000003">
    <property type="protein sequence ID" value="GAU96055.1"/>
    <property type="molecule type" value="Genomic_DNA"/>
</dbReference>
<dbReference type="AlphaFoldDB" id="A0A1D1V5P1"/>
<proteinExistence type="predicted"/>
<accession>A0A1D1V5P1</accession>
<name>A0A1D1V5P1_RAMVA</name>
<dbReference type="Proteomes" id="UP000186922">
    <property type="component" value="Unassembled WGS sequence"/>
</dbReference>
<comment type="caution">
    <text evidence="1">The sequence shown here is derived from an EMBL/GenBank/DDBJ whole genome shotgun (WGS) entry which is preliminary data.</text>
</comment>
<evidence type="ECO:0000313" key="1">
    <source>
        <dbReference type="EMBL" id="GAU96055.1"/>
    </source>
</evidence>
<reference evidence="1 2" key="1">
    <citation type="journal article" date="2016" name="Nat. Commun.">
        <title>Extremotolerant tardigrade genome and improved radiotolerance of human cultured cells by tardigrade-unique protein.</title>
        <authorList>
            <person name="Hashimoto T."/>
            <person name="Horikawa D.D."/>
            <person name="Saito Y."/>
            <person name="Kuwahara H."/>
            <person name="Kozuka-Hata H."/>
            <person name="Shin-I T."/>
            <person name="Minakuchi Y."/>
            <person name="Ohishi K."/>
            <person name="Motoyama A."/>
            <person name="Aizu T."/>
            <person name="Enomoto A."/>
            <person name="Kondo K."/>
            <person name="Tanaka S."/>
            <person name="Hara Y."/>
            <person name="Koshikawa S."/>
            <person name="Sagara H."/>
            <person name="Miura T."/>
            <person name="Yokobori S."/>
            <person name="Miyagawa K."/>
            <person name="Suzuki Y."/>
            <person name="Kubo T."/>
            <person name="Oyama M."/>
            <person name="Kohara Y."/>
            <person name="Fujiyama A."/>
            <person name="Arakawa K."/>
            <person name="Katayama T."/>
            <person name="Toyoda A."/>
            <person name="Kunieda T."/>
        </authorList>
    </citation>
    <scope>NUCLEOTIDE SEQUENCE [LARGE SCALE GENOMIC DNA]</scope>
    <source>
        <strain evidence="1 2">YOKOZUNA-1</strain>
    </source>
</reference>
<keyword evidence="2" id="KW-1185">Reference proteome</keyword>